<evidence type="ECO:0000313" key="2">
    <source>
        <dbReference type="Proteomes" id="UP000279833"/>
    </source>
</evidence>
<gene>
    <name evidence="1" type="ORF">SCUD_LOCUS19067</name>
</gene>
<proteinExistence type="predicted"/>
<dbReference type="EMBL" id="UZAK01041922">
    <property type="protein sequence ID" value="VDP67951.1"/>
    <property type="molecule type" value="Genomic_DNA"/>
</dbReference>
<dbReference type="AlphaFoldDB" id="A0A183KVH4"/>
<keyword evidence="2" id="KW-1185">Reference proteome</keyword>
<protein>
    <submittedName>
        <fullName evidence="3">Secreted protein</fullName>
    </submittedName>
</protein>
<organism evidence="3">
    <name type="scientific">Schistosoma curassoni</name>
    <dbReference type="NCBI Taxonomy" id="6186"/>
    <lineage>
        <taxon>Eukaryota</taxon>
        <taxon>Metazoa</taxon>
        <taxon>Spiralia</taxon>
        <taxon>Lophotrochozoa</taxon>
        <taxon>Platyhelminthes</taxon>
        <taxon>Trematoda</taxon>
        <taxon>Digenea</taxon>
        <taxon>Strigeidida</taxon>
        <taxon>Schistosomatoidea</taxon>
        <taxon>Schistosomatidae</taxon>
        <taxon>Schistosoma</taxon>
    </lineage>
</organism>
<reference evidence="3" key="1">
    <citation type="submission" date="2016-06" db="UniProtKB">
        <authorList>
            <consortium name="WormBaseParasite"/>
        </authorList>
    </citation>
    <scope>IDENTIFICATION</scope>
</reference>
<name>A0A183KVH4_9TREM</name>
<evidence type="ECO:0000313" key="1">
    <source>
        <dbReference type="EMBL" id="VDP67951.1"/>
    </source>
</evidence>
<evidence type="ECO:0000313" key="3">
    <source>
        <dbReference type="WBParaSite" id="SCUD_0001907001-mRNA-1"/>
    </source>
</evidence>
<accession>A0A183KVH4</accession>
<reference evidence="1 2" key="2">
    <citation type="submission" date="2018-11" db="EMBL/GenBank/DDBJ databases">
        <authorList>
            <consortium name="Pathogen Informatics"/>
        </authorList>
    </citation>
    <scope>NUCLEOTIDE SEQUENCE [LARGE SCALE GENOMIC DNA]</scope>
    <source>
        <strain evidence="1">Dakar</strain>
        <strain evidence="2">Dakar, Senegal</strain>
    </source>
</reference>
<sequence length="112" mass="12251">MLVGGLCSIGSNRRNWMLVCSLPQKAIADGIRPMDVENDVLALIILAFTSASEPPCSSMMLPRYMKDSTSSRVSPSRYSTSIGRVPSVTAYNGREQTSYQLRKKLGKDYGNG</sequence>
<dbReference type="WBParaSite" id="SCUD_0001907001-mRNA-1">
    <property type="protein sequence ID" value="SCUD_0001907001-mRNA-1"/>
    <property type="gene ID" value="SCUD_0001907001"/>
</dbReference>
<dbReference type="Proteomes" id="UP000279833">
    <property type="component" value="Unassembled WGS sequence"/>
</dbReference>